<proteinExistence type="predicted"/>
<evidence type="ECO:0000256" key="1">
    <source>
        <dbReference type="SAM" id="MobiDB-lite"/>
    </source>
</evidence>
<feature type="compositionally biased region" description="Basic and acidic residues" evidence="1">
    <location>
        <begin position="59"/>
        <end position="68"/>
    </location>
</feature>
<accession>A0A0B7C2V0</accession>
<feature type="non-terminal residue" evidence="2">
    <location>
        <position position="1"/>
    </location>
</feature>
<protein>
    <submittedName>
        <fullName evidence="2">Uncharacterized protein</fullName>
    </submittedName>
</protein>
<organism evidence="2">
    <name type="scientific">Arion vulgaris</name>
    <dbReference type="NCBI Taxonomy" id="1028688"/>
    <lineage>
        <taxon>Eukaryota</taxon>
        <taxon>Metazoa</taxon>
        <taxon>Spiralia</taxon>
        <taxon>Lophotrochozoa</taxon>
        <taxon>Mollusca</taxon>
        <taxon>Gastropoda</taxon>
        <taxon>Heterobranchia</taxon>
        <taxon>Euthyneura</taxon>
        <taxon>Panpulmonata</taxon>
        <taxon>Eupulmonata</taxon>
        <taxon>Stylommatophora</taxon>
        <taxon>Helicina</taxon>
        <taxon>Arionoidea</taxon>
        <taxon>Arionidae</taxon>
        <taxon>Arion</taxon>
    </lineage>
</organism>
<name>A0A0B7C2V0_9EUPU</name>
<dbReference type="AlphaFoldDB" id="A0A0B7C2V0"/>
<reference evidence="2" key="1">
    <citation type="submission" date="2014-12" db="EMBL/GenBank/DDBJ databases">
        <title>Insight into the proteome of Arion vulgaris.</title>
        <authorList>
            <person name="Aradska J."/>
            <person name="Bulat T."/>
            <person name="Smidak R."/>
            <person name="Sarate P."/>
            <person name="Gangsoo J."/>
            <person name="Sialana F."/>
            <person name="Bilban M."/>
            <person name="Lubec G."/>
        </authorList>
    </citation>
    <scope>NUCLEOTIDE SEQUENCE</scope>
    <source>
        <tissue evidence="2">Skin</tissue>
    </source>
</reference>
<dbReference type="EMBL" id="HACG01052662">
    <property type="protein sequence ID" value="CEK99533.1"/>
    <property type="molecule type" value="Transcribed_RNA"/>
</dbReference>
<sequence>DDPTKAMIATCTEKDLIKLAAKEITPAGTDRVLRPMILTKQLEPRDSKMAPQVTPRGNLARELEKYSRPDMMSNSHSLEIKTEPD</sequence>
<feature type="non-terminal residue" evidence="2">
    <location>
        <position position="85"/>
    </location>
</feature>
<evidence type="ECO:0000313" key="2">
    <source>
        <dbReference type="EMBL" id="CEK99533.1"/>
    </source>
</evidence>
<feature type="region of interest" description="Disordered" evidence="1">
    <location>
        <begin position="44"/>
        <end position="85"/>
    </location>
</feature>
<gene>
    <name evidence="2" type="primary">ORF221499</name>
</gene>